<keyword evidence="4 7" id="KW-0949">S-adenosyl-L-methionine</keyword>
<evidence type="ECO:0000256" key="7">
    <source>
        <dbReference type="PROSITE-ProRule" id="PRU01016"/>
    </source>
</evidence>
<protein>
    <recommendedName>
        <fullName evidence="1">DNA (cytosine-5-)-methyltransferase</fullName>
        <ecNumber evidence="1">2.1.1.37</ecNumber>
    </recommendedName>
</protein>
<name>A0A9X1QIA7_9BACT</name>
<dbReference type="Gene3D" id="3.90.120.10">
    <property type="entry name" value="DNA Methylase, subunit A, domain 2"/>
    <property type="match status" value="1"/>
</dbReference>
<dbReference type="PANTHER" id="PTHR10629:SF52">
    <property type="entry name" value="DNA (CYTOSINE-5)-METHYLTRANSFERASE 1"/>
    <property type="match status" value="1"/>
</dbReference>
<evidence type="ECO:0000256" key="8">
    <source>
        <dbReference type="RuleBase" id="RU000416"/>
    </source>
</evidence>
<dbReference type="InterPro" id="IPR001525">
    <property type="entry name" value="C5_MeTfrase"/>
</dbReference>
<keyword evidence="5" id="KW-0680">Restriction system</keyword>
<organism evidence="9 10">
    <name type="scientific">Dyadobacter chenhuakuii</name>
    <dbReference type="NCBI Taxonomy" id="2909339"/>
    <lineage>
        <taxon>Bacteria</taxon>
        <taxon>Pseudomonadati</taxon>
        <taxon>Bacteroidota</taxon>
        <taxon>Cytophagia</taxon>
        <taxon>Cytophagales</taxon>
        <taxon>Spirosomataceae</taxon>
        <taxon>Dyadobacter</taxon>
    </lineage>
</organism>
<evidence type="ECO:0000256" key="3">
    <source>
        <dbReference type="ARBA" id="ARBA00022679"/>
    </source>
</evidence>
<feature type="active site" evidence="7">
    <location>
        <position position="128"/>
    </location>
</feature>
<dbReference type="EC" id="2.1.1.37" evidence="1"/>
<evidence type="ECO:0000256" key="4">
    <source>
        <dbReference type="ARBA" id="ARBA00022691"/>
    </source>
</evidence>
<dbReference type="GO" id="GO:0003677">
    <property type="term" value="F:DNA binding"/>
    <property type="evidence" value="ECO:0007669"/>
    <property type="project" value="TreeGrafter"/>
</dbReference>
<evidence type="ECO:0000313" key="10">
    <source>
        <dbReference type="Proteomes" id="UP001139411"/>
    </source>
</evidence>
<comment type="caution">
    <text evidence="9">The sequence shown here is derived from an EMBL/GenBank/DDBJ whole genome shotgun (WGS) entry which is preliminary data.</text>
</comment>
<comment type="similarity">
    <text evidence="7 8">Belongs to the class I-like SAM-binding methyltransferase superfamily. C5-methyltransferase family.</text>
</comment>
<dbReference type="PRINTS" id="PR00105">
    <property type="entry name" value="C5METTRFRASE"/>
</dbReference>
<keyword evidence="3 7" id="KW-0808">Transferase</keyword>
<dbReference type="SUPFAM" id="SSF53335">
    <property type="entry name" value="S-adenosyl-L-methionine-dependent methyltransferases"/>
    <property type="match status" value="1"/>
</dbReference>
<comment type="catalytic activity">
    <reaction evidence="6">
        <text>a 2'-deoxycytidine in DNA + S-adenosyl-L-methionine = a 5-methyl-2'-deoxycytidine in DNA + S-adenosyl-L-homocysteine + H(+)</text>
        <dbReference type="Rhea" id="RHEA:13681"/>
        <dbReference type="Rhea" id="RHEA-COMP:11369"/>
        <dbReference type="Rhea" id="RHEA-COMP:11370"/>
        <dbReference type="ChEBI" id="CHEBI:15378"/>
        <dbReference type="ChEBI" id="CHEBI:57856"/>
        <dbReference type="ChEBI" id="CHEBI:59789"/>
        <dbReference type="ChEBI" id="CHEBI:85452"/>
        <dbReference type="ChEBI" id="CHEBI:85454"/>
        <dbReference type="EC" id="2.1.1.37"/>
    </reaction>
</comment>
<dbReference type="Pfam" id="PF00145">
    <property type="entry name" value="DNA_methylase"/>
    <property type="match status" value="1"/>
</dbReference>
<evidence type="ECO:0000256" key="6">
    <source>
        <dbReference type="ARBA" id="ARBA00047422"/>
    </source>
</evidence>
<dbReference type="PANTHER" id="PTHR10629">
    <property type="entry name" value="CYTOSINE-SPECIFIC METHYLTRANSFERASE"/>
    <property type="match status" value="1"/>
</dbReference>
<dbReference type="GO" id="GO:0003886">
    <property type="term" value="F:DNA (cytosine-5-)-methyltransferase activity"/>
    <property type="evidence" value="ECO:0007669"/>
    <property type="project" value="UniProtKB-EC"/>
</dbReference>
<dbReference type="GO" id="GO:0009307">
    <property type="term" value="P:DNA restriction-modification system"/>
    <property type="evidence" value="ECO:0007669"/>
    <property type="project" value="UniProtKB-KW"/>
</dbReference>
<evidence type="ECO:0000256" key="5">
    <source>
        <dbReference type="ARBA" id="ARBA00022747"/>
    </source>
</evidence>
<sequence>MPIPIIDLFAGPGGLAEGFSSLTNNVGDRVFKVKLSIEKDSAAHKTLTLRSFVRQFPFRKLPDEYYRFVEGEISLSELYQLFPDQYHQAADEAWQATLGETSPLEVDQRIATALGNETDWVLIGGPPCQAYSNAGRSRVGGISEEDHRVYLYKEYLRIIAKHHPAVFVMENVEGLLSAKLNDEKIFGWILRDLSDPSSVFGEHNSPGYRIYSLVKNKVSKDSDYLIRAEDFGIPQKRHRVILIGVRDDILKRPGILSRSEKVDLKSVIGLLPKIRSGISRSFSHSELVTKDDGLQSKKRFYSRFENSFEAWREQIEDFSKELLTKLDLTGFLEQHPETMGSEFLRTNDAHIAGSHSLSEWYTDNNLTGITHHISRSHLLQDLKRYLFAALYTKKNNRFPKLNDYKLFDEELLPDHGNVESGKFTDRFRVQLPDFPATTVTSHISKDGHYFIHFDPIQCRSLTVREAARIQTFPDNYIFCGNRTDQYHQVGNAVPPFLAFQIADIVSKVFYEEDDGKKISILPNTKYLTVKGKQIEIFLF</sequence>
<dbReference type="InterPro" id="IPR050390">
    <property type="entry name" value="C5-Methyltransferase"/>
</dbReference>
<dbReference type="GO" id="GO:0044027">
    <property type="term" value="P:negative regulation of gene expression via chromosomal CpG island methylation"/>
    <property type="evidence" value="ECO:0007669"/>
    <property type="project" value="TreeGrafter"/>
</dbReference>
<dbReference type="NCBIfam" id="TIGR00675">
    <property type="entry name" value="dcm"/>
    <property type="match status" value="1"/>
</dbReference>
<reference evidence="9" key="1">
    <citation type="submission" date="2022-01" db="EMBL/GenBank/DDBJ databases">
        <title>Novel species in genus Dyadobacter.</title>
        <authorList>
            <person name="Ma C."/>
        </authorList>
    </citation>
    <scope>NUCLEOTIDE SEQUENCE</scope>
    <source>
        <strain evidence="9">CY357</strain>
    </source>
</reference>
<dbReference type="Proteomes" id="UP001139411">
    <property type="component" value="Unassembled WGS sequence"/>
</dbReference>
<accession>A0A9X1QIA7</accession>
<proteinExistence type="inferred from homology"/>
<dbReference type="EMBL" id="JAKFFV010000019">
    <property type="protein sequence ID" value="MCF2501359.1"/>
    <property type="molecule type" value="Genomic_DNA"/>
</dbReference>
<dbReference type="RefSeq" id="WP_235179531.1">
    <property type="nucleotide sequence ID" value="NZ_JAKFFV010000019.1"/>
</dbReference>
<dbReference type="InterPro" id="IPR029063">
    <property type="entry name" value="SAM-dependent_MTases_sf"/>
</dbReference>
<evidence type="ECO:0000256" key="1">
    <source>
        <dbReference type="ARBA" id="ARBA00011975"/>
    </source>
</evidence>
<dbReference type="AlphaFoldDB" id="A0A9X1QIA7"/>
<dbReference type="GO" id="GO:0032259">
    <property type="term" value="P:methylation"/>
    <property type="evidence" value="ECO:0007669"/>
    <property type="project" value="UniProtKB-KW"/>
</dbReference>
<evidence type="ECO:0000256" key="2">
    <source>
        <dbReference type="ARBA" id="ARBA00022603"/>
    </source>
</evidence>
<dbReference type="PROSITE" id="PS51679">
    <property type="entry name" value="SAM_MT_C5"/>
    <property type="match status" value="1"/>
</dbReference>
<gene>
    <name evidence="9" type="ORF">L0661_23780</name>
</gene>
<dbReference type="Gene3D" id="3.40.50.150">
    <property type="entry name" value="Vaccinia Virus protein VP39"/>
    <property type="match status" value="1"/>
</dbReference>
<keyword evidence="2 7" id="KW-0489">Methyltransferase</keyword>
<evidence type="ECO:0000313" key="9">
    <source>
        <dbReference type="EMBL" id="MCF2501359.1"/>
    </source>
</evidence>